<dbReference type="GO" id="GO:0015344">
    <property type="term" value="F:siderophore uptake transmembrane transporter activity"/>
    <property type="evidence" value="ECO:0007669"/>
    <property type="project" value="TreeGrafter"/>
</dbReference>
<dbReference type="InterPro" id="IPR037066">
    <property type="entry name" value="Plug_dom_sf"/>
</dbReference>
<keyword evidence="9 11" id="KW-0472">Membrane</keyword>
<evidence type="ECO:0000256" key="9">
    <source>
        <dbReference type="ARBA" id="ARBA00023136"/>
    </source>
</evidence>
<evidence type="ECO:0000256" key="3">
    <source>
        <dbReference type="ARBA" id="ARBA00022452"/>
    </source>
</evidence>
<keyword evidence="4" id="KW-0410">Iron transport</keyword>
<evidence type="ECO:0000256" key="10">
    <source>
        <dbReference type="ARBA" id="ARBA00023237"/>
    </source>
</evidence>
<dbReference type="Pfam" id="PF13715">
    <property type="entry name" value="CarbopepD_reg_2"/>
    <property type="match status" value="1"/>
</dbReference>
<evidence type="ECO:0000256" key="8">
    <source>
        <dbReference type="ARBA" id="ARBA00023065"/>
    </source>
</evidence>
<dbReference type="PROSITE" id="PS52016">
    <property type="entry name" value="TONB_DEPENDENT_REC_3"/>
    <property type="match status" value="1"/>
</dbReference>
<proteinExistence type="inferred from homology"/>
<evidence type="ECO:0000256" key="1">
    <source>
        <dbReference type="ARBA" id="ARBA00004571"/>
    </source>
</evidence>
<dbReference type="Gene3D" id="2.170.130.10">
    <property type="entry name" value="TonB-dependent receptor, plug domain"/>
    <property type="match status" value="1"/>
</dbReference>
<dbReference type="SUPFAM" id="SSF56935">
    <property type="entry name" value="Porins"/>
    <property type="match status" value="1"/>
</dbReference>
<dbReference type="NCBIfam" id="TIGR04056">
    <property type="entry name" value="OMP_RagA_SusC"/>
    <property type="match status" value="1"/>
</dbReference>
<dbReference type="Proteomes" id="UP000254893">
    <property type="component" value="Unassembled WGS sequence"/>
</dbReference>
<dbReference type="PANTHER" id="PTHR32552:SF68">
    <property type="entry name" value="FERRICHROME OUTER MEMBRANE TRANSPORTER_PHAGE RECEPTOR"/>
    <property type="match status" value="1"/>
</dbReference>
<evidence type="ECO:0000313" key="15">
    <source>
        <dbReference type="Proteomes" id="UP000254893"/>
    </source>
</evidence>
<dbReference type="InterPro" id="IPR023997">
    <property type="entry name" value="TonB-dep_OMP_SusC/RagA_CS"/>
</dbReference>
<dbReference type="EMBL" id="UGYW01000002">
    <property type="protein sequence ID" value="SUJ08879.1"/>
    <property type="molecule type" value="Genomic_DNA"/>
</dbReference>
<feature type="chain" id="PRO_5017020856" evidence="12">
    <location>
        <begin position="30"/>
        <end position="1029"/>
    </location>
</feature>
<dbReference type="InterPro" id="IPR036942">
    <property type="entry name" value="Beta-barrel_TonB_sf"/>
</dbReference>
<organism evidence="14 15">
    <name type="scientific">Sphingobacterium spiritivorum</name>
    <name type="common">Flavobacterium spiritivorum</name>
    <dbReference type="NCBI Taxonomy" id="258"/>
    <lineage>
        <taxon>Bacteria</taxon>
        <taxon>Pseudomonadati</taxon>
        <taxon>Bacteroidota</taxon>
        <taxon>Sphingobacteriia</taxon>
        <taxon>Sphingobacteriales</taxon>
        <taxon>Sphingobacteriaceae</taxon>
        <taxon>Sphingobacterium</taxon>
    </lineage>
</organism>
<reference evidence="14 15" key="1">
    <citation type="submission" date="2018-06" db="EMBL/GenBank/DDBJ databases">
        <authorList>
            <consortium name="Pathogen Informatics"/>
            <person name="Doyle S."/>
        </authorList>
    </citation>
    <scope>NUCLEOTIDE SEQUENCE [LARGE SCALE GENOMIC DNA]</scope>
    <source>
        <strain evidence="14 15">NCTC11388</strain>
    </source>
</reference>
<evidence type="ECO:0000256" key="4">
    <source>
        <dbReference type="ARBA" id="ARBA00022496"/>
    </source>
</evidence>
<evidence type="ECO:0000259" key="13">
    <source>
        <dbReference type="Pfam" id="PF07715"/>
    </source>
</evidence>
<accession>A0A380BX57</accession>
<keyword evidence="3 11" id="KW-1134">Transmembrane beta strand</keyword>
<feature type="domain" description="TonB-dependent receptor plug" evidence="13">
    <location>
        <begin position="128"/>
        <end position="252"/>
    </location>
</feature>
<comment type="subcellular location">
    <subcellularLocation>
        <location evidence="1 11">Cell outer membrane</location>
        <topology evidence="1 11">Multi-pass membrane protein</topology>
    </subcellularLocation>
</comment>
<dbReference type="AlphaFoldDB" id="A0A380BX57"/>
<name>A0A380BX57_SPHSI</name>
<dbReference type="InterPro" id="IPR008969">
    <property type="entry name" value="CarboxyPept-like_regulatory"/>
</dbReference>
<evidence type="ECO:0000313" key="14">
    <source>
        <dbReference type="EMBL" id="SUJ08879.1"/>
    </source>
</evidence>
<evidence type="ECO:0000256" key="11">
    <source>
        <dbReference type="PROSITE-ProRule" id="PRU01360"/>
    </source>
</evidence>
<feature type="signal peptide" evidence="12">
    <location>
        <begin position="1"/>
        <end position="29"/>
    </location>
</feature>
<dbReference type="Gene3D" id="2.60.40.1120">
    <property type="entry name" value="Carboxypeptidase-like, regulatory domain"/>
    <property type="match status" value="1"/>
</dbReference>
<keyword evidence="10 11" id="KW-0998">Cell outer membrane</keyword>
<evidence type="ECO:0000256" key="6">
    <source>
        <dbReference type="ARBA" id="ARBA00022729"/>
    </source>
</evidence>
<keyword evidence="8" id="KW-0406">Ion transport</keyword>
<evidence type="ECO:0000256" key="2">
    <source>
        <dbReference type="ARBA" id="ARBA00022448"/>
    </source>
</evidence>
<dbReference type="InterPro" id="IPR039426">
    <property type="entry name" value="TonB-dep_rcpt-like"/>
</dbReference>
<evidence type="ECO:0000256" key="7">
    <source>
        <dbReference type="ARBA" id="ARBA00023004"/>
    </source>
</evidence>
<dbReference type="PANTHER" id="PTHR32552">
    <property type="entry name" value="FERRICHROME IRON RECEPTOR-RELATED"/>
    <property type="match status" value="1"/>
</dbReference>
<comment type="similarity">
    <text evidence="11">Belongs to the TonB-dependent receptor family.</text>
</comment>
<keyword evidence="7" id="KW-0408">Iron</keyword>
<sequence length="1029" mass="112567">MIQCKPFNFVFLLGLMLIFFLSNPSGVLAQESNTQINGVVKDASTKSVIAGVLVSNQKTKQQTSTDASGAFSIKANVGDVLRFSFLGYEHVNVPVTAMKSIEVAMTASNSMIDEVVVTALGIKREVKSLTYATQQLSGSAVNDVRDNSGNVMSGLTGKVAGAVVTTAATGPGASARVVLRGNKSISGNNNALIVIDGVVFDNSSQQQATGTTYNYGTSDGAANINPDDIESINILKGPSAAALYGSRGANGAIVITTKRGTAGRYQIDYNGSASFDQVNMLTKFQNAYGRGNGGVYADNAAESWGTKAQTYQSNVRDFFENSATFNNTVSTYGGTEKVQGYVSYSNSKIGGIVPGNKLGKNALNLRVNTELIPGLKTDVKLNYLNQKIDNRPRLGDAGTPIEAYIMPRDMTSDELGQYETINPANGQPIRKYWTNSSIYDNPYWSTNRTSVDEQRDRITALGSVTYEFTDRIRLMGRASFDKYIDKTYGKFYDGTVSLGDVRKGGKYYETNARYWERNLDVLLTGDQDLSEQIKLNFTAGASALTRKYSITQDMANGLSIPNHFSLTAATTPEFPIVQDYERRLNSVYGSLQFGFFDYLFLDMTARNDWSSTLKSPHSYFYPSVGVSAVFHEALKLPKWVTYGKVRGSYTIVGNDAEPSLLKQLYLFSQGAGQGFISRSPNKSIEDLKPEKTKSLEVGLDMKFFDNRLGFDFTYYKANTINQLLFIGLPMASGFSRQYINSGDIRNSGMELQLNATPVRKENFSWQTGINFSANTNKIIELSEKTKRADITASTNYATVVAVEGERYGDLYGHKWKVDAATGKYVVDVNGLPVVEANKKLGNFNPDALVGWSNSFSYKNFQLNTLIDARIGGEIVSGTAAYLAAFGVGDFTETAREGGLVLDAVTESGSANTTAITAQQLWTRVSQNGRNAWGEFFTYDMTNVRLREVALSYKFKLKEQHFIKNAQVSVTGRNLFFFYRGKSTLNIPGIGKRNNPIDPEAALGSGNYQGVELGLPPSVRTFGMNVKLTF</sequence>
<dbReference type="Gene3D" id="2.40.170.20">
    <property type="entry name" value="TonB-dependent receptor, beta-barrel domain"/>
    <property type="match status" value="1"/>
</dbReference>
<dbReference type="NCBIfam" id="TIGR04057">
    <property type="entry name" value="SusC_RagA_signa"/>
    <property type="match status" value="1"/>
</dbReference>
<dbReference type="SUPFAM" id="SSF49464">
    <property type="entry name" value="Carboxypeptidase regulatory domain-like"/>
    <property type="match status" value="1"/>
</dbReference>
<dbReference type="GO" id="GO:0009279">
    <property type="term" value="C:cell outer membrane"/>
    <property type="evidence" value="ECO:0007669"/>
    <property type="project" value="UniProtKB-SubCell"/>
</dbReference>
<dbReference type="Pfam" id="PF07715">
    <property type="entry name" value="Plug"/>
    <property type="match status" value="1"/>
</dbReference>
<keyword evidence="2 11" id="KW-0813">Transport</keyword>
<dbReference type="InterPro" id="IPR012910">
    <property type="entry name" value="Plug_dom"/>
</dbReference>
<dbReference type="InterPro" id="IPR023996">
    <property type="entry name" value="TonB-dep_OMP_SusC/RagA"/>
</dbReference>
<gene>
    <name evidence="14" type="ORF">NCTC11388_01928</name>
</gene>
<keyword evidence="6 12" id="KW-0732">Signal</keyword>
<evidence type="ECO:0000256" key="12">
    <source>
        <dbReference type="SAM" id="SignalP"/>
    </source>
</evidence>
<evidence type="ECO:0000256" key="5">
    <source>
        <dbReference type="ARBA" id="ARBA00022692"/>
    </source>
</evidence>
<protein>
    <submittedName>
        <fullName evidence="14">TonB-linked outer membrane protein, SusC/RagA family</fullName>
    </submittedName>
</protein>
<keyword evidence="5 11" id="KW-0812">Transmembrane</keyword>